<dbReference type="Proteomes" id="UP001497482">
    <property type="component" value="Chromosome 13"/>
</dbReference>
<accession>A0AAV2JN91</accession>
<feature type="domain" description="EGF-like calcium-binding" evidence="4">
    <location>
        <begin position="184"/>
        <end position="224"/>
    </location>
</feature>
<evidence type="ECO:0000256" key="2">
    <source>
        <dbReference type="ARBA" id="ARBA00023157"/>
    </source>
</evidence>
<feature type="domain" description="EGF-like" evidence="5">
    <location>
        <begin position="187"/>
        <end position="224"/>
    </location>
</feature>
<evidence type="ECO:0000313" key="6">
    <source>
        <dbReference type="EMBL" id="CAL1578193.1"/>
    </source>
</evidence>
<proteinExistence type="predicted"/>
<dbReference type="SUPFAM" id="SSF57196">
    <property type="entry name" value="EGF/Laminin"/>
    <property type="match status" value="2"/>
</dbReference>
<keyword evidence="2" id="KW-1015">Disulfide bond</keyword>
<keyword evidence="1 3" id="KW-0732">Signal</keyword>
<gene>
    <name evidence="6" type="ORF">KC01_LOCUS9379</name>
</gene>
<dbReference type="AlphaFoldDB" id="A0AAV2JN91"/>
<evidence type="ECO:0000313" key="7">
    <source>
        <dbReference type="Proteomes" id="UP001497482"/>
    </source>
</evidence>
<feature type="signal peptide" evidence="3">
    <location>
        <begin position="1"/>
        <end position="21"/>
    </location>
</feature>
<protein>
    <submittedName>
        <fullName evidence="6">Uncharacterized protein</fullName>
    </submittedName>
</protein>
<dbReference type="GO" id="GO:0005509">
    <property type="term" value="F:calcium ion binding"/>
    <property type="evidence" value="ECO:0007669"/>
    <property type="project" value="InterPro"/>
</dbReference>
<dbReference type="InterPro" id="IPR001881">
    <property type="entry name" value="EGF-like_Ca-bd_dom"/>
</dbReference>
<sequence length="291" mass="32021">MFLLLPLSLLVQKVLIAPAVGSELDPCSAYISLNEPWRSTEYHVNQSNSPLCDSHVSGEWYRFTGMAGDAMPTFCVSENHCGTHAPIWLNGSHPELQDGVVRMSVCASFNGDCCRWSAPVEVKACAAGYFVYKLPKPSICFHAYCGHFYDICDEEECTAPLCPRPQCLCAAGTVLGPDRQTCLDVNECEERNGGCSERCINTKGSRRCECDAGRVLAEDGLHCEETAGCHVNNGGCTHDCSALQDRHRCHCPRGLELSQDQRTCQGGCPSVRQPKKRSAIYSFRMSQPRVE</sequence>
<dbReference type="EMBL" id="OZ035835">
    <property type="protein sequence ID" value="CAL1578193.1"/>
    <property type="molecule type" value="Genomic_DNA"/>
</dbReference>
<feature type="domain" description="EGF-like" evidence="5">
    <location>
        <begin position="144"/>
        <end position="183"/>
    </location>
</feature>
<feature type="domain" description="EGF-like" evidence="5">
    <location>
        <begin position="228"/>
        <end position="265"/>
    </location>
</feature>
<dbReference type="Pfam" id="PF23283">
    <property type="entry name" value="D8C_UMOD"/>
    <property type="match status" value="1"/>
</dbReference>
<evidence type="ECO:0000256" key="1">
    <source>
        <dbReference type="ARBA" id="ARBA00022729"/>
    </source>
</evidence>
<evidence type="ECO:0000259" key="5">
    <source>
        <dbReference type="SMART" id="SM00181"/>
    </source>
</evidence>
<dbReference type="Gene3D" id="2.10.25.10">
    <property type="entry name" value="Laminin"/>
    <property type="match status" value="2"/>
</dbReference>
<organism evidence="6 7">
    <name type="scientific">Knipowitschia caucasica</name>
    <name type="common">Caucasian dwarf goby</name>
    <name type="synonym">Pomatoschistus caucasicus</name>
    <dbReference type="NCBI Taxonomy" id="637954"/>
    <lineage>
        <taxon>Eukaryota</taxon>
        <taxon>Metazoa</taxon>
        <taxon>Chordata</taxon>
        <taxon>Craniata</taxon>
        <taxon>Vertebrata</taxon>
        <taxon>Euteleostomi</taxon>
        <taxon>Actinopterygii</taxon>
        <taxon>Neopterygii</taxon>
        <taxon>Teleostei</taxon>
        <taxon>Neoteleostei</taxon>
        <taxon>Acanthomorphata</taxon>
        <taxon>Gobiaria</taxon>
        <taxon>Gobiiformes</taxon>
        <taxon>Gobioidei</taxon>
        <taxon>Gobiidae</taxon>
        <taxon>Gobiinae</taxon>
        <taxon>Knipowitschia</taxon>
    </lineage>
</organism>
<name>A0AAV2JN91_KNICA</name>
<dbReference type="Pfam" id="PF14670">
    <property type="entry name" value="FXa_inhibition"/>
    <property type="match status" value="2"/>
</dbReference>
<dbReference type="SMART" id="SM00179">
    <property type="entry name" value="EGF_CA"/>
    <property type="match status" value="1"/>
</dbReference>
<dbReference type="InterPro" id="IPR000742">
    <property type="entry name" value="EGF"/>
</dbReference>
<evidence type="ECO:0000256" key="3">
    <source>
        <dbReference type="SAM" id="SignalP"/>
    </source>
</evidence>
<reference evidence="6 7" key="1">
    <citation type="submission" date="2024-04" db="EMBL/GenBank/DDBJ databases">
        <authorList>
            <person name="Waldvogel A.-M."/>
            <person name="Schoenle A."/>
        </authorList>
    </citation>
    <scope>NUCLEOTIDE SEQUENCE [LARGE SCALE GENOMIC DNA]</scope>
</reference>
<dbReference type="SMART" id="SM00181">
    <property type="entry name" value="EGF"/>
    <property type="match status" value="3"/>
</dbReference>
<dbReference type="InterPro" id="IPR057774">
    <property type="entry name" value="D8C_UMOD/GP2/OIT3-like"/>
</dbReference>
<feature type="chain" id="PRO_5043987971" evidence="3">
    <location>
        <begin position="22"/>
        <end position="291"/>
    </location>
</feature>
<dbReference type="PANTHER" id="PTHR36191">
    <property type="entry name" value="ENDO/EXONUCLEASE/PHOSPHATASE DOMAIN-CONTAINING PROTEIN-RELATED"/>
    <property type="match status" value="1"/>
</dbReference>
<evidence type="ECO:0000259" key="4">
    <source>
        <dbReference type="SMART" id="SM00179"/>
    </source>
</evidence>
<dbReference type="PANTHER" id="PTHR36191:SF4">
    <property type="entry name" value="VWFD DOMAIN-CONTAINING PROTEIN"/>
    <property type="match status" value="1"/>
</dbReference>
<keyword evidence="7" id="KW-1185">Reference proteome</keyword>